<dbReference type="Gene3D" id="3.30.70.1290">
    <property type="entry name" value="Transposase IS200-like"/>
    <property type="match status" value="1"/>
</dbReference>
<comment type="caution">
    <text evidence="2">The sequence shown here is derived from an EMBL/GenBank/DDBJ whole genome shotgun (WGS) entry which is preliminary data.</text>
</comment>
<dbReference type="SMART" id="SM01321">
    <property type="entry name" value="Y1_Tnp"/>
    <property type="match status" value="1"/>
</dbReference>
<dbReference type="EMBL" id="VIKR01000002">
    <property type="protein sequence ID" value="TQV74911.1"/>
    <property type="molecule type" value="Genomic_DNA"/>
</dbReference>
<keyword evidence="3" id="KW-1185">Reference proteome</keyword>
<dbReference type="GO" id="GO:0003677">
    <property type="term" value="F:DNA binding"/>
    <property type="evidence" value="ECO:0007669"/>
    <property type="project" value="InterPro"/>
</dbReference>
<accession>A0A545TCJ1</accession>
<name>A0A545TCJ1_9GAMM</name>
<dbReference type="SUPFAM" id="SSF143422">
    <property type="entry name" value="Transposase IS200-like"/>
    <property type="match status" value="1"/>
</dbReference>
<sequence length="324" mass="37700">MATKRSELIDPESAGYYHLISRCVRRAFLCGKDEETGKSYEHRRAWIENRILELANIFAIEVYSYAVMHNHYHFVIYSDPQGPNQWTDFEVADRWLKLFSGKLDNPRFKLQRTLRLQAIIQDRQLIEEYRYRLGSVSWLMKCLNEPIAKRCNLEDFVKGHFWESRFTSQALLDEAAALTCMTYVDLNPIRAGVTDELQSSEFTSIQKRVAQLNVDQLEQAVDAIAGKIKSRTMNLKLKDYIELVEWTGKNINHPGKATMPHGVLLTVSGLNLSEDNWLQQLISLEKNYHRAIGPMQLITAYLKRFKKHWIKGISSIRTLYIEPT</sequence>
<reference evidence="2 3" key="1">
    <citation type="submission" date="2019-06" db="EMBL/GenBank/DDBJ databases">
        <title>Draft genome of Aliikangiella marina GYP-15.</title>
        <authorList>
            <person name="Wang G."/>
        </authorList>
    </citation>
    <scope>NUCLEOTIDE SEQUENCE [LARGE SCALE GENOMIC DNA]</scope>
    <source>
        <strain evidence="2 3">GYP-15</strain>
    </source>
</reference>
<protein>
    <submittedName>
        <fullName evidence="2">Transposase</fullName>
    </submittedName>
</protein>
<dbReference type="AlphaFoldDB" id="A0A545TCJ1"/>
<proteinExistence type="predicted"/>
<dbReference type="RefSeq" id="WP_142941529.1">
    <property type="nucleotide sequence ID" value="NZ_VIKR01000002.1"/>
</dbReference>
<evidence type="ECO:0000313" key="3">
    <source>
        <dbReference type="Proteomes" id="UP000317839"/>
    </source>
</evidence>
<dbReference type="GO" id="GO:0006313">
    <property type="term" value="P:DNA transposition"/>
    <property type="evidence" value="ECO:0007669"/>
    <property type="project" value="InterPro"/>
</dbReference>
<evidence type="ECO:0000313" key="2">
    <source>
        <dbReference type="EMBL" id="TQV74911.1"/>
    </source>
</evidence>
<gene>
    <name evidence="2" type="ORF">FLL45_08090</name>
</gene>
<dbReference type="PANTHER" id="PTHR34322:SF2">
    <property type="entry name" value="TRANSPOSASE IS200-LIKE DOMAIN-CONTAINING PROTEIN"/>
    <property type="match status" value="1"/>
</dbReference>
<dbReference type="InterPro" id="IPR002686">
    <property type="entry name" value="Transposase_17"/>
</dbReference>
<dbReference type="InterPro" id="IPR036515">
    <property type="entry name" value="Transposase_17_sf"/>
</dbReference>
<dbReference type="Proteomes" id="UP000317839">
    <property type="component" value="Unassembled WGS sequence"/>
</dbReference>
<evidence type="ECO:0000259" key="1">
    <source>
        <dbReference type="SMART" id="SM01321"/>
    </source>
</evidence>
<feature type="domain" description="Transposase IS200-like" evidence="1">
    <location>
        <begin position="12"/>
        <end position="187"/>
    </location>
</feature>
<organism evidence="2 3">
    <name type="scientific">Aliikangiella marina</name>
    <dbReference type="NCBI Taxonomy" id="1712262"/>
    <lineage>
        <taxon>Bacteria</taxon>
        <taxon>Pseudomonadati</taxon>
        <taxon>Pseudomonadota</taxon>
        <taxon>Gammaproteobacteria</taxon>
        <taxon>Oceanospirillales</taxon>
        <taxon>Pleioneaceae</taxon>
        <taxon>Aliikangiella</taxon>
    </lineage>
</organism>
<dbReference type="OrthoDB" id="9814067at2"/>
<dbReference type="GO" id="GO:0004803">
    <property type="term" value="F:transposase activity"/>
    <property type="evidence" value="ECO:0007669"/>
    <property type="project" value="InterPro"/>
</dbReference>
<dbReference type="PANTHER" id="PTHR34322">
    <property type="entry name" value="TRANSPOSASE, Y1_TNP DOMAIN-CONTAINING"/>
    <property type="match status" value="1"/>
</dbReference>